<evidence type="ECO:0000313" key="3">
    <source>
        <dbReference type="EMBL" id="STX61583.1"/>
    </source>
</evidence>
<evidence type="ECO:0000313" key="4">
    <source>
        <dbReference type="Proteomes" id="UP000054985"/>
    </source>
</evidence>
<dbReference type="AlphaFoldDB" id="A0A378JSH6"/>
<keyword evidence="4" id="KW-1185">Reference proteome</keyword>
<dbReference type="RefSeq" id="WP_028383164.1">
    <property type="nucleotide sequence ID" value="NZ_CAAAJG010000007.1"/>
</dbReference>
<reference evidence="2 4" key="1">
    <citation type="submission" date="2015-11" db="EMBL/GenBank/DDBJ databases">
        <title>Genomic analysis of 38 Legionella species identifies large and diverse effector repertoires.</title>
        <authorList>
            <person name="Burstein D."/>
            <person name="Amaro F."/>
            <person name="Zusman T."/>
            <person name="Lifshitz Z."/>
            <person name="Cohen O."/>
            <person name="Gilbert J.A."/>
            <person name="Pupko T."/>
            <person name="Shuman H.A."/>
            <person name="Segal G."/>
        </authorList>
    </citation>
    <scope>NUCLEOTIDE SEQUENCE [LARGE SCALE GENOMIC DNA]</scope>
    <source>
        <strain evidence="2 4">ATCC 43877</strain>
    </source>
</reference>
<dbReference type="InterPro" id="IPR029441">
    <property type="entry name" value="Cass2"/>
</dbReference>
<dbReference type="EMBL" id="LNYN01000012">
    <property type="protein sequence ID" value="KTD37521.1"/>
    <property type="molecule type" value="Genomic_DNA"/>
</dbReference>
<dbReference type="Proteomes" id="UP000054985">
    <property type="component" value="Unassembled WGS sequence"/>
</dbReference>
<protein>
    <submittedName>
        <fullName evidence="2 3">Transcription activator</fullName>
    </submittedName>
</protein>
<evidence type="ECO:0000313" key="5">
    <source>
        <dbReference type="Proteomes" id="UP000254040"/>
    </source>
</evidence>
<dbReference type="OrthoDB" id="3173400at2"/>
<dbReference type="EMBL" id="UGOG01000001">
    <property type="protein sequence ID" value="STX61583.1"/>
    <property type="molecule type" value="Genomic_DNA"/>
</dbReference>
<name>A0A378JSH6_9GAMM</name>
<dbReference type="SUPFAM" id="SSF55136">
    <property type="entry name" value="Probable bacterial effector-binding domain"/>
    <property type="match status" value="1"/>
</dbReference>
<feature type="domain" description="AraC effector-binding" evidence="1">
    <location>
        <begin position="4"/>
        <end position="157"/>
    </location>
</feature>
<dbReference type="Gene3D" id="3.20.80.10">
    <property type="entry name" value="Regulatory factor, effector binding domain"/>
    <property type="match status" value="1"/>
</dbReference>
<dbReference type="PANTHER" id="PTHR36444">
    <property type="entry name" value="TRANSCRIPTIONAL REGULATOR PROTEIN YOBU-RELATED"/>
    <property type="match status" value="1"/>
</dbReference>
<accession>A0A378JSH6</accession>
<evidence type="ECO:0000313" key="2">
    <source>
        <dbReference type="EMBL" id="KTD37521.1"/>
    </source>
</evidence>
<dbReference type="InterPro" id="IPR053182">
    <property type="entry name" value="YobU-like_regulator"/>
</dbReference>
<dbReference type="STRING" id="39962.Lmor_0384"/>
<dbReference type="SMART" id="SM00871">
    <property type="entry name" value="AraC_E_bind"/>
    <property type="match status" value="1"/>
</dbReference>
<sequence>MINEEPRRVEVDGFKVAGFSVRTKNSDEFNPEKARLPLLWEQFFSSGLTQIISHRLENEPIFGVYSHYESDEMGHYNVTAGLDSSNETNVLELNQVEVMKGSYLVFESQGAFPDCVVQTWERIWTYFQNNDFYKRAFQSDFELYSGPNQIAIYIGICSKQDPR</sequence>
<dbReference type="PANTHER" id="PTHR36444:SF2">
    <property type="entry name" value="TRANSCRIPTIONAL REGULATOR PROTEIN YOBU-RELATED"/>
    <property type="match status" value="1"/>
</dbReference>
<dbReference type="Proteomes" id="UP000254040">
    <property type="component" value="Unassembled WGS sequence"/>
</dbReference>
<dbReference type="InterPro" id="IPR011256">
    <property type="entry name" value="Reg_factor_effector_dom_sf"/>
</dbReference>
<proteinExistence type="predicted"/>
<evidence type="ECO:0000259" key="1">
    <source>
        <dbReference type="SMART" id="SM00871"/>
    </source>
</evidence>
<dbReference type="Pfam" id="PF14526">
    <property type="entry name" value="Cass2"/>
    <property type="match status" value="1"/>
</dbReference>
<reference evidence="3 5" key="2">
    <citation type="submission" date="2018-06" db="EMBL/GenBank/DDBJ databases">
        <authorList>
            <consortium name="Pathogen Informatics"/>
            <person name="Doyle S."/>
        </authorList>
    </citation>
    <scope>NUCLEOTIDE SEQUENCE [LARGE SCALE GENOMIC DNA]</scope>
    <source>
        <strain evidence="3 5">NCTC12239</strain>
    </source>
</reference>
<gene>
    <name evidence="2" type="ORF">Lmor_0384</name>
    <name evidence="3" type="ORF">NCTC12239_00499</name>
</gene>
<dbReference type="InterPro" id="IPR010499">
    <property type="entry name" value="AraC_E-bd"/>
</dbReference>
<organism evidence="3 5">
    <name type="scientific">Legionella moravica</name>
    <dbReference type="NCBI Taxonomy" id="39962"/>
    <lineage>
        <taxon>Bacteria</taxon>
        <taxon>Pseudomonadati</taxon>
        <taxon>Pseudomonadota</taxon>
        <taxon>Gammaproteobacteria</taxon>
        <taxon>Legionellales</taxon>
        <taxon>Legionellaceae</taxon>
        <taxon>Legionella</taxon>
    </lineage>
</organism>